<feature type="domain" description="CheB-type methylesterase" evidence="5">
    <location>
        <begin position="1"/>
        <end position="189"/>
    </location>
</feature>
<comment type="catalytic activity">
    <reaction evidence="3">
        <text>[protein]-L-glutamate 5-O-methyl ester + H2O = L-glutamyl-[protein] + methanol + H(+)</text>
        <dbReference type="Rhea" id="RHEA:23236"/>
        <dbReference type="Rhea" id="RHEA-COMP:10208"/>
        <dbReference type="Rhea" id="RHEA-COMP:10311"/>
        <dbReference type="ChEBI" id="CHEBI:15377"/>
        <dbReference type="ChEBI" id="CHEBI:15378"/>
        <dbReference type="ChEBI" id="CHEBI:17790"/>
        <dbReference type="ChEBI" id="CHEBI:29973"/>
        <dbReference type="ChEBI" id="CHEBI:82795"/>
        <dbReference type="EC" id="3.1.1.61"/>
    </reaction>
</comment>
<dbReference type="GO" id="GO:0006935">
    <property type="term" value="P:chemotaxis"/>
    <property type="evidence" value="ECO:0007669"/>
    <property type="project" value="UniProtKB-UniRule"/>
</dbReference>
<dbReference type="AlphaFoldDB" id="L0A0D7"/>
<dbReference type="HOGENOM" id="CLU_000445_51_1_0"/>
<dbReference type="PATRIC" id="fig|937777.3.peg.1381"/>
<feature type="active site" evidence="4">
    <location>
        <position position="12"/>
    </location>
</feature>
<feature type="active site" evidence="4">
    <location>
        <position position="131"/>
    </location>
</feature>
<dbReference type="GO" id="GO:0008984">
    <property type="term" value="F:protein-glutamate methylesterase activity"/>
    <property type="evidence" value="ECO:0007669"/>
    <property type="project" value="UniProtKB-EC"/>
</dbReference>
<dbReference type="GO" id="GO:0005737">
    <property type="term" value="C:cytoplasm"/>
    <property type="evidence" value="ECO:0007669"/>
    <property type="project" value="InterPro"/>
</dbReference>
<dbReference type="eggNOG" id="COG2201">
    <property type="taxonomic scope" value="Bacteria"/>
</dbReference>
<dbReference type="Proteomes" id="UP000010467">
    <property type="component" value="Chromosome"/>
</dbReference>
<keyword evidence="1 4" id="KW-0378">Hydrolase</keyword>
<dbReference type="Pfam" id="PF01339">
    <property type="entry name" value="CheB_methylest"/>
    <property type="match status" value="1"/>
</dbReference>
<dbReference type="InterPro" id="IPR035909">
    <property type="entry name" value="CheB_C"/>
</dbReference>
<reference evidence="7" key="1">
    <citation type="submission" date="2012-03" db="EMBL/GenBank/DDBJ databases">
        <title>Complete sequence of chromosome of Deinococcus peraridilitoris DSM 19664.</title>
        <authorList>
            <person name="Lucas S."/>
            <person name="Copeland A."/>
            <person name="Lapidus A."/>
            <person name="Glavina del Rio T."/>
            <person name="Dalin E."/>
            <person name="Tice H."/>
            <person name="Bruce D."/>
            <person name="Goodwin L."/>
            <person name="Pitluck S."/>
            <person name="Peters L."/>
            <person name="Mikhailova N."/>
            <person name="Lu M."/>
            <person name="Kyrpides N."/>
            <person name="Mavromatis K."/>
            <person name="Ivanova N."/>
            <person name="Brettin T."/>
            <person name="Detter J.C."/>
            <person name="Han C."/>
            <person name="Larimer F."/>
            <person name="Land M."/>
            <person name="Hauser L."/>
            <person name="Markowitz V."/>
            <person name="Cheng J.-F."/>
            <person name="Hugenholtz P."/>
            <person name="Woyke T."/>
            <person name="Wu D."/>
            <person name="Pukall R."/>
            <person name="Steenblock K."/>
            <person name="Brambilla E."/>
            <person name="Klenk H.-P."/>
            <person name="Eisen J.A."/>
        </authorList>
    </citation>
    <scope>NUCLEOTIDE SEQUENCE [LARGE SCALE GENOMIC DNA]</scope>
    <source>
        <strain evidence="7">DSM 19664 / LMG 22246 / CIP 109416 / KR-200</strain>
    </source>
</reference>
<evidence type="ECO:0000313" key="7">
    <source>
        <dbReference type="Proteomes" id="UP000010467"/>
    </source>
</evidence>
<dbReference type="InterPro" id="IPR000673">
    <property type="entry name" value="Sig_transdc_resp-reg_Me-estase"/>
</dbReference>
<evidence type="ECO:0000256" key="4">
    <source>
        <dbReference type="PROSITE-ProRule" id="PRU00050"/>
    </source>
</evidence>
<name>L0A0D7_DEIPD</name>
<gene>
    <name evidence="6" type="ordered locus">Deipe_1378</name>
</gene>
<accession>L0A0D7</accession>
<dbReference type="PIRSF" id="PIRSF036461">
    <property type="entry name" value="Chmtx_methlestr"/>
    <property type="match status" value="1"/>
</dbReference>
<evidence type="ECO:0000313" key="6">
    <source>
        <dbReference type="EMBL" id="AFZ66924.1"/>
    </source>
</evidence>
<dbReference type="GO" id="GO:0000156">
    <property type="term" value="F:phosphorelay response regulator activity"/>
    <property type="evidence" value="ECO:0007669"/>
    <property type="project" value="InterPro"/>
</dbReference>
<organism evidence="6 7">
    <name type="scientific">Deinococcus peraridilitoris (strain DSM 19664 / LMG 22246 / CIP 109416 / KR-200)</name>
    <dbReference type="NCBI Taxonomy" id="937777"/>
    <lineage>
        <taxon>Bacteria</taxon>
        <taxon>Thermotogati</taxon>
        <taxon>Deinococcota</taxon>
        <taxon>Deinococci</taxon>
        <taxon>Deinococcales</taxon>
        <taxon>Deinococcaceae</taxon>
        <taxon>Deinococcus</taxon>
    </lineage>
</organism>
<keyword evidence="7" id="KW-1185">Reference proteome</keyword>
<feature type="active site" evidence="4">
    <location>
        <position position="39"/>
    </location>
</feature>
<dbReference type="PANTHER" id="PTHR42872:SF6">
    <property type="entry name" value="PROTEIN-GLUTAMATE METHYLESTERASE_PROTEIN-GLUTAMINE GLUTAMINASE"/>
    <property type="match status" value="1"/>
</dbReference>
<dbReference type="RefSeq" id="WP_015235232.1">
    <property type="nucleotide sequence ID" value="NC_019793.1"/>
</dbReference>
<dbReference type="CDD" id="cd16433">
    <property type="entry name" value="CheB"/>
    <property type="match status" value="1"/>
</dbReference>
<dbReference type="OrthoDB" id="9793421at2"/>
<evidence type="ECO:0000256" key="3">
    <source>
        <dbReference type="ARBA" id="ARBA00048267"/>
    </source>
</evidence>
<sequence>MTRLPLVVIGTSAGGVAALKHLVSQLPPDFPAALGIVLHISADAPSLLPEILSRCGPLPAQQPQGRERLQAGRIYLAPPDHHLHVDGDHVEATKGPTENRHRPAVDVLFRSAAYTRGSDVIGVILTGLLSDGTSGFWAIRQRGGITVVQDPQDAEYDSMPRSALSHVDVQHVVPLQELAALLVSLVTQDRREEEVQAMDEQELRRLQVETKVARDERAYQRGVLDLGQASFISCPECHGTMVELREGSIIRFRCHTGHAFNSDSLLSALSKNSETQAYQLLRSLEETEVLLRRLARHSQELGDERRAQVLLGPIDELEAWGQGARDLALSNRRLSETGLLQGENDATVTKNGD</sequence>
<dbReference type="EC" id="3.1.1.61" evidence="2"/>
<evidence type="ECO:0000256" key="2">
    <source>
        <dbReference type="ARBA" id="ARBA00039140"/>
    </source>
</evidence>
<dbReference type="SUPFAM" id="SSF52738">
    <property type="entry name" value="Methylesterase CheB, C-terminal domain"/>
    <property type="match status" value="1"/>
</dbReference>
<dbReference type="Gene3D" id="3.40.50.180">
    <property type="entry name" value="Methylesterase CheB, C-terminal domain"/>
    <property type="match status" value="1"/>
</dbReference>
<evidence type="ECO:0000259" key="5">
    <source>
        <dbReference type="PROSITE" id="PS50122"/>
    </source>
</evidence>
<dbReference type="KEGG" id="dpd:Deipe_1378"/>
<dbReference type="EMBL" id="CP003382">
    <property type="protein sequence ID" value="AFZ66924.1"/>
    <property type="molecule type" value="Genomic_DNA"/>
</dbReference>
<dbReference type="InterPro" id="IPR011247">
    <property type="entry name" value="Chemotax_prot-Glu_Me-esterase"/>
</dbReference>
<keyword evidence="4" id="KW-0145">Chemotaxis</keyword>
<dbReference type="PROSITE" id="PS50122">
    <property type="entry name" value="CHEB"/>
    <property type="match status" value="1"/>
</dbReference>
<protein>
    <recommendedName>
        <fullName evidence="2">protein-glutamate methylesterase</fullName>
        <ecNumber evidence="2">3.1.1.61</ecNumber>
    </recommendedName>
</protein>
<dbReference type="STRING" id="937777.Deipe_1378"/>
<evidence type="ECO:0000256" key="1">
    <source>
        <dbReference type="ARBA" id="ARBA00022801"/>
    </source>
</evidence>
<dbReference type="PANTHER" id="PTHR42872">
    <property type="entry name" value="PROTEIN-GLUTAMATE METHYLESTERASE/PROTEIN-GLUTAMINE GLUTAMINASE"/>
    <property type="match status" value="1"/>
</dbReference>
<proteinExistence type="predicted"/>